<dbReference type="Proteomes" id="UP000567387">
    <property type="component" value="Unassembled WGS sequence"/>
</dbReference>
<evidence type="ECO:0000313" key="8">
    <source>
        <dbReference type="Proteomes" id="UP000255093"/>
    </source>
</evidence>
<reference evidence="2 10" key="2">
    <citation type="submission" date="2018-08" db="EMBL/GenBank/DDBJ databases">
        <authorList>
            <consortium name="PulseNet: The National Subtyping Network for Foodborne Disease Surveillance"/>
            <person name="Tarr C.L."/>
            <person name="Trees E."/>
            <person name="Katz L.S."/>
            <person name="Carleton-Romer H.A."/>
            <person name="Stroika S."/>
            <person name="Kucerova Z."/>
            <person name="Roache K.F."/>
            <person name="Sabol A.L."/>
            <person name="Besser J."/>
            <person name="Gerner-Smidt P."/>
        </authorList>
    </citation>
    <scope>NUCLEOTIDE SEQUENCE [LARGE SCALE GENOMIC DNA]</scope>
    <source>
        <strain evidence="2 10">PNUSAE011918</strain>
    </source>
</reference>
<evidence type="ECO:0000313" key="7">
    <source>
        <dbReference type="EMBL" id="STK74048.1"/>
    </source>
</evidence>
<dbReference type="EMBL" id="UGEE01000003">
    <property type="protein sequence ID" value="STK74048.1"/>
    <property type="molecule type" value="Genomic_DNA"/>
</dbReference>
<gene>
    <name evidence="2" type="ORF">C2R31_005258</name>
    <name evidence="1" type="ORF">D3G36_14480</name>
    <name evidence="6" type="ORF">NCTC8603_01341</name>
    <name evidence="7" type="ORF">NCTC8603_01352</name>
    <name evidence="3" type="ORF">NCTC8621_02724</name>
    <name evidence="4" type="ORF">NCTC8621_02735</name>
    <name evidence="5" type="ORF">NCTC8621_02746</name>
</gene>
<evidence type="ECO:0000313" key="5">
    <source>
        <dbReference type="EMBL" id="STH82746.1"/>
    </source>
</evidence>
<reference evidence="8 9" key="1">
    <citation type="submission" date="2018-06" db="EMBL/GenBank/DDBJ databases">
        <authorList>
            <consortium name="Pathogen Informatics"/>
            <person name="Doyle S."/>
        </authorList>
    </citation>
    <scope>NUCLEOTIDE SEQUENCE [LARGE SCALE GENOMIC DNA]</scope>
    <source>
        <strain evidence="7 9">NCTC8603</strain>
        <strain evidence="3 8">NCTC8621</strain>
    </source>
</reference>
<dbReference type="RefSeq" id="WP_000787502.1">
    <property type="nucleotide sequence ID" value="NZ_BAAGAG010000011.1"/>
</dbReference>
<dbReference type="EMBL" id="UGBW01000003">
    <property type="protein sequence ID" value="STH82746.1"/>
    <property type="molecule type" value="Genomic_DNA"/>
</dbReference>
<proteinExistence type="predicted"/>
<dbReference type="EMBL" id="UGEE01000003">
    <property type="protein sequence ID" value="STK73502.1"/>
    <property type="molecule type" value="Genomic_DNA"/>
</dbReference>
<evidence type="ECO:0000313" key="2">
    <source>
        <dbReference type="EMBL" id="EFA8787286.1"/>
    </source>
</evidence>
<reference evidence="1 11" key="3">
    <citation type="submission" date="2019-03" db="EMBL/GenBank/DDBJ databases">
        <authorList>
            <consortium name="GenomeTrakr network: Whole genome sequencing for foodborne pathogen traceback"/>
        </authorList>
    </citation>
    <scope>NUCLEOTIDE SEQUENCE [LARGE SCALE GENOMIC DNA]</scope>
    <source>
        <strain evidence="1 11">PSU-1190</strain>
    </source>
</reference>
<protein>
    <submittedName>
        <fullName evidence="1">Type II/III secretion system domain protein</fullName>
    </submittedName>
</protein>
<dbReference type="Proteomes" id="UP000255093">
    <property type="component" value="Unassembled WGS sequence"/>
</dbReference>
<evidence type="ECO:0000313" key="10">
    <source>
        <dbReference type="Proteomes" id="UP000567387"/>
    </source>
</evidence>
<dbReference type="Proteomes" id="UP000255153">
    <property type="component" value="Unassembled WGS sequence"/>
</dbReference>
<evidence type="ECO:0000313" key="9">
    <source>
        <dbReference type="Proteomes" id="UP000255153"/>
    </source>
</evidence>
<sequence length="111" mass="12233">MKNETLKIVFVQFGKIEDSDTEWANAQALSTTYSSSQAAGRASAGFAPGKIDVSPDNNHSVGLRLRDDLNFAREHGGFYIEILPAYGMKSKKGAMVSVLSDYQLIYPKRDK</sequence>
<dbReference type="EMBL" id="UGBW01000003">
    <property type="protein sequence ID" value="STH82724.1"/>
    <property type="molecule type" value="Genomic_DNA"/>
</dbReference>
<dbReference type="Proteomes" id="UP000591371">
    <property type="component" value="Unassembled WGS sequence"/>
</dbReference>
<dbReference type="AlphaFoldDB" id="A0A2A7LZ38"/>
<dbReference type="EMBL" id="AASCBU010000069">
    <property type="protein sequence ID" value="EFA8787286.1"/>
    <property type="molecule type" value="Genomic_DNA"/>
</dbReference>
<accession>A0A2A7LZ38</accession>
<evidence type="ECO:0000313" key="3">
    <source>
        <dbReference type="EMBL" id="STH82724.1"/>
    </source>
</evidence>
<dbReference type="EMBL" id="UGBW01000003">
    <property type="protein sequence ID" value="STH82735.1"/>
    <property type="molecule type" value="Genomic_DNA"/>
</dbReference>
<evidence type="ECO:0000313" key="4">
    <source>
        <dbReference type="EMBL" id="STH82735.1"/>
    </source>
</evidence>
<evidence type="ECO:0000313" key="11">
    <source>
        <dbReference type="Proteomes" id="UP000591371"/>
    </source>
</evidence>
<dbReference type="EMBL" id="AASATZ010000019">
    <property type="protein sequence ID" value="EFA4419059.1"/>
    <property type="molecule type" value="Genomic_DNA"/>
</dbReference>
<evidence type="ECO:0000313" key="1">
    <source>
        <dbReference type="EMBL" id="EFA4419059.1"/>
    </source>
</evidence>
<evidence type="ECO:0000313" key="6">
    <source>
        <dbReference type="EMBL" id="STK73502.1"/>
    </source>
</evidence>
<organism evidence="7 9">
    <name type="scientific">Escherichia coli</name>
    <dbReference type="NCBI Taxonomy" id="562"/>
    <lineage>
        <taxon>Bacteria</taxon>
        <taxon>Pseudomonadati</taxon>
        <taxon>Pseudomonadota</taxon>
        <taxon>Gammaproteobacteria</taxon>
        <taxon>Enterobacterales</taxon>
        <taxon>Enterobacteriaceae</taxon>
        <taxon>Escherichia</taxon>
    </lineage>
</organism>
<name>A0A2A7LZ38_ECOLX</name>